<dbReference type="Proteomes" id="UP001430584">
    <property type="component" value="Unassembled WGS sequence"/>
</dbReference>
<accession>A0ABR3CEJ2</accession>
<dbReference type="Gene3D" id="3.40.1440.10">
    <property type="entry name" value="GIY-YIG endonuclease"/>
    <property type="match status" value="1"/>
</dbReference>
<evidence type="ECO:0000313" key="3">
    <source>
        <dbReference type="Proteomes" id="UP001430584"/>
    </source>
</evidence>
<sequence>MPAAMDKPIPAFYCCYLLRSTVRHARLYVGSTPNPLRRLRQHNGLSKGGAARTDRDSLRPWEMACIVSGFPSKIAALQFEYV</sequence>
<name>A0ABR3CEJ2_9PEZI</name>
<evidence type="ECO:0000259" key="1">
    <source>
        <dbReference type="PROSITE" id="PS50164"/>
    </source>
</evidence>
<dbReference type="PANTHER" id="PTHR20208">
    <property type="entry name" value="STRUCTURE-SPECIFIC ENDONUCLEASE SUBUNIT SLX1"/>
    <property type="match status" value="1"/>
</dbReference>
<dbReference type="GeneID" id="92010636"/>
<protein>
    <submittedName>
        <fullName evidence="2">Slx4p interacting protein</fullName>
    </submittedName>
</protein>
<dbReference type="InterPro" id="IPR050381">
    <property type="entry name" value="SLX1_endonuclease"/>
</dbReference>
<dbReference type="PANTHER" id="PTHR20208:SF10">
    <property type="entry name" value="STRUCTURE-SPECIFIC ENDONUCLEASE SUBUNIT SLX1"/>
    <property type="match status" value="1"/>
</dbReference>
<dbReference type="Pfam" id="PF01541">
    <property type="entry name" value="GIY-YIG"/>
    <property type="match status" value="1"/>
</dbReference>
<gene>
    <name evidence="2" type="primary">SLX1_2</name>
    <name evidence="2" type="ORF">SLS55_006551</name>
</gene>
<keyword evidence="3" id="KW-1185">Reference proteome</keyword>
<dbReference type="CDD" id="cd10455">
    <property type="entry name" value="GIY-YIG_SLX1"/>
    <property type="match status" value="1"/>
</dbReference>
<organism evidence="2 3">
    <name type="scientific">Diplodia seriata</name>
    <dbReference type="NCBI Taxonomy" id="420778"/>
    <lineage>
        <taxon>Eukaryota</taxon>
        <taxon>Fungi</taxon>
        <taxon>Dikarya</taxon>
        <taxon>Ascomycota</taxon>
        <taxon>Pezizomycotina</taxon>
        <taxon>Dothideomycetes</taxon>
        <taxon>Dothideomycetes incertae sedis</taxon>
        <taxon>Botryosphaeriales</taxon>
        <taxon>Botryosphaeriaceae</taxon>
        <taxon>Diplodia</taxon>
    </lineage>
</organism>
<dbReference type="SUPFAM" id="SSF82771">
    <property type="entry name" value="GIY-YIG endonuclease"/>
    <property type="match status" value="1"/>
</dbReference>
<feature type="domain" description="GIY-YIG" evidence="1">
    <location>
        <begin position="11"/>
        <end position="82"/>
    </location>
</feature>
<dbReference type="EMBL" id="JAJVCZ030000006">
    <property type="protein sequence ID" value="KAL0259046.1"/>
    <property type="molecule type" value="Genomic_DNA"/>
</dbReference>
<proteinExistence type="predicted"/>
<dbReference type="InterPro" id="IPR000305">
    <property type="entry name" value="GIY-YIG_endonuc"/>
</dbReference>
<comment type="caution">
    <text evidence="2">The sequence shown here is derived from an EMBL/GenBank/DDBJ whole genome shotgun (WGS) entry which is preliminary data.</text>
</comment>
<reference evidence="2 3" key="1">
    <citation type="submission" date="2024-02" db="EMBL/GenBank/DDBJ databases">
        <title>De novo assembly and annotation of 12 fungi associated with fruit tree decline syndrome in Ontario, Canada.</title>
        <authorList>
            <person name="Sulman M."/>
            <person name="Ellouze W."/>
            <person name="Ilyukhin E."/>
        </authorList>
    </citation>
    <scope>NUCLEOTIDE SEQUENCE [LARGE SCALE GENOMIC DNA]</scope>
    <source>
        <strain evidence="2 3">FDS-637</strain>
    </source>
</reference>
<dbReference type="PROSITE" id="PS50164">
    <property type="entry name" value="GIY_YIG"/>
    <property type="match status" value="1"/>
</dbReference>
<dbReference type="InterPro" id="IPR035901">
    <property type="entry name" value="GIY-YIG_endonuc_sf"/>
</dbReference>
<evidence type="ECO:0000313" key="2">
    <source>
        <dbReference type="EMBL" id="KAL0259046.1"/>
    </source>
</evidence>
<dbReference type="RefSeq" id="XP_066632075.1">
    <property type="nucleotide sequence ID" value="XM_066777980.1"/>
</dbReference>